<sequence length="113" mass="12955">MRSFFFDNKVIFSFFGLLICLYSSFLFAHEGHHASVATQKEIIEKSKVIIQSAIKKNVLVSSWKQAELIDAKLSNDQDEWIVQYLNTSVDKDSHLFIFFGLDGMFTAMNHSAK</sequence>
<protein>
    <submittedName>
        <fullName evidence="2">Uncharacterized protein</fullName>
    </submittedName>
</protein>
<evidence type="ECO:0000313" key="2">
    <source>
        <dbReference type="EMBL" id="KRG17187.1"/>
    </source>
</evidence>
<evidence type="ECO:0000256" key="1">
    <source>
        <dbReference type="SAM" id="SignalP"/>
    </source>
</evidence>
<reference evidence="3" key="3">
    <citation type="submission" date="2021-06" db="EMBL/GenBank/DDBJ databases">
        <title>Genomic Description and Analysis of Intracellular Bacteria, Candidatus Berkiella cookevillensis and Candidatus Berkiella aquae.</title>
        <authorList>
            <person name="Kidane D.T."/>
            <person name="Mehari Y.T."/>
            <person name="Rice F.C."/>
            <person name="Arivett B.A."/>
            <person name="Farone A.L."/>
            <person name="Berk S.G."/>
            <person name="Farone M.B."/>
        </authorList>
    </citation>
    <scope>NUCLEOTIDE SEQUENCE</scope>
    <source>
        <strain evidence="3">CC99</strain>
    </source>
</reference>
<feature type="signal peptide" evidence="1">
    <location>
        <begin position="1"/>
        <end position="28"/>
    </location>
</feature>
<dbReference type="Proteomes" id="UP000051494">
    <property type="component" value="Unassembled WGS sequence"/>
</dbReference>
<dbReference type="AlphaFoldDB" id="A0A0Q9YLR9"/>
<evidence type="ECO:0000313" key="4">
    <source>
        <dbReference type="Proteomes" id="UP000051494"/>
    </source>
</evidence>
<keyword evidence="4" id="KW-1185">Reference proteome</keyword>
<dbReference type="EMBL" id="LKHV02000001">
    <property type="protein sequence ID" value="MCS5709277.1"/>
    <property type="molecule type" value="Genomic_DNA"/>
</dbReference>
<accession>A0A0Q9YLR9</accession>
<dbReference type="EMBL" id="LKHV01000026">
    <property type="protein sequence ID" value="KRG17187.1"/>
    <property type="molecule type" value="Genomic_DNA"/>
</dbReference>
<reference evidence="2" key="1">
    <citation type="submission" date="2015-09" db="EMBL/GenBank/DDBJ databases">
        <title>Draft Genome Sequences of Two Novel Amoeba-resistant Intranuclear Bacteria, Candidatus Berkiella cookevillensis and Candidatus Berkiella aquae.</title>
        <authorList>
            <person name="Mehari Y.T."/>
            <person name="Arivett B.A."/>
            <person name="Farone A.L."/>
            <person name="Gunderson J.H."/>
            <person name="Farone M.B."/>
        </authorList>
    </citation>
    <scope>NUCLEOTIDE SEQUENCE [LARGE SCALE GENOMIC DNA]</scope>
    <source>
        <strain evidence="2">CC99</strain>
    </source>
</reference>
<dbReference type="OrthoDB" id="5616427at2"/>
<feature type="chain" id="PRO_5043129701" evidence="1">
    <location>
        <begin position="29"/>
        <end position="113"/>
    </location>
</feature>
<reference evidence="3" key="2">
    <citation type="journal article" date="2016" name="Genome Announc.">
        <title>Draft Genome Sequences of Two Novel Amoeba-Resistant Intranuclear Bacteria, 'Candidatus Berkiella cookevillensis' and 'Candidatus Berkiella aquae'.</title>
        <authorList>
            <person name="Mehari Y.T."/>
            <person name="Arivett B.A."/>
            <person name="Farone A.L."/>
            <person name="Gunderson J.H."/>
            <person name="Farone M.B."/>
        </authorList>
    </citation>
    <scope>NUCLEOTIDE SEQUENCE</scope>
    <source>
        <strain evidence="3">CC99</strain>
    </source>
</reference>
<dbReference type="Pfam" id="PF20098">
    <property type="entry name" value="DUF6488"/>
    <property type="match status" value="1"/>
</dbReference>
<evidence type="ECO:0000313" key="3">
    <source>
        <dbReference type="EMBL" id="MCS5709277.1"/>
    </source>
</evidence>
<organism evidence="2">
    <name type="scientific">Candidatus Berkiella cookevillensis</name>
    <dbReference type="NCBI Taxonomy" id="437022"/>
    <lineage>
        <taxon>Bacteria</taxon>
        <taxon>Pseudomonadati</taxon>
        <taxon>Pseudomonadota</taxon>
        <taxon>Gammaproteobacteria</taxon>
        <taxon>Candidatus Berkiellales</taxon>
        <taxon>Candidatus Berkiellaceae</taxon>
        <taxon>Candidatus Berkiella</taxon>
    </lineage>
</organism>
<keyword evidence="1" id="KW-0732">Signal</keyword>
<name>A0A0Q9YLR9_9GAMM</name>
<gene>
    <name evidence="3" type="ORF">CC99x_010210</name>
    <name evidence="2" type="ORF">CC99x_02563</name>
</gene>
<dbReference type="STRING" id="437022.CC99x_02563"/>
<dbReference type="InterPro" id="IPR045503">
    <property type="entry name" value="DUF6488"/>
</dbReference>
<comment type="caution">
    <text evidence="2">The sequence shown here is derived from an EMBL/GenBank/DDBJ whole genome shotgun (WGS) entry which is preliminary data.</text>
</comment>
<proteinExistence type="predicted"/>
<dbReference type="RefSeq" id="WP_057625639.1">
    <property type="nucleotide sequence ID" value="NZ_LKHV02000001.1"/>
</dbReference>